<protein>
    <submittedName>
        <fullName evidence="2">Protein phosphatase</fullName>
    </submittedName>
</protein>
<dbReference type="InterPro" id="IPR000222">
    <property type="entry name" value="PP2C_BS"/>
</dbReference>
<feature type="compositionally biased region" description="Acidic residues" evidence="1">
    <location>
        <begin position="378"/>
        <end position="389"/>
    </location>
</feature>
<feature type="compositionally biased region" description="Basic and acidic residues" evidence="1">
    <location>
        <begin position="227"/>
        <end position="237"/>
    </location>
</feature>
<feature type="compositionally biased region" description="Low complexity" evidence="1">
    <location>
        <begin position="189"/>
        <end position="201"/>
    </location>
</feature>
<dbReference type="RefSeq" id="XP_067923641.1">
    <property type="nucleotide sequence ID" value="XM_068064391.1"/>
</dbReference>
<dbReference type="InterPro" id="IPR036457">
    <property type="entry name" value="PPM-type-like_dom_sf"/>
</dbReference>
<dbReference type="AlphaFoldDB" id="A0A2C6L211"/>
<evidence type="ECO:0000256" key="1">
    <source>
        <dbReference type="SAM" id="MobiDB-lite"/>
    </source>
</evidence>
<feature type="compositionally biased region" description="Basic and acidic residues" evidence="1">
    <location>
        <begin position="105"/>
        <end position="122"/>
    </location>
</feature>
<evidence type="ECO:0000313" key="3">
    <source>
        <dbReference type="Proteomes" id="UP000221165"/>
    </source>
</evidence>
<dbReference type="EMBL" id="MIGC01001933">
    <property type="protein sequence ID" value="PHJ21962.1"/>
    <property type="molecule type" value="Genomic_DNA"/>
</dbReference>
<comment type="caution">
    <text evidence="2">The sequence shown here is derived from an EMBL/GenBank/DDBJ whole genome shotgun (WGS) entry which is preliminary data.</text>
</comment>
<sequence>MGGCKSKSRPGKRGGGAESHEGGDGDEERKNKTTTATTTGHHHLEEEEDQQKGSSKKLGEGGGDLSSSSSPSPPGSKESHQNGKMDSLGSAVRTPGGGGGGEDCSPPREGGESERQNSKDNGGKSSGGALSAFNMSRRRLTVLKPPSSSKEKGLPSLSSPRDKKGTNDLPNERTNPTEVATSPDEGTVSSLSALIQQQSLSRFHSAGSCSHAGLPRLAGGGGGLEPEGGRDPSKDSRVTSFKNADENSSDLSPRQQGGGGDDGEAFPPCFSCSFQSKKSSFERRSHGGKGGGEGGGGDSSEALIQQIRREKSLPVLAEADDPIAVRARSLKSETPSLVKSGGGGGDGSRTSLEDEDEEDSRQEREKKNKKKNKKEEGGEGDENDTEQQGEDPLKNTNASFIDPARLRSLLSKMKREDIWKTPGVLTSAMLLENFLPPPSPPSAGRGAGACVVVGEPADGRQESYSDKLEDIALRPKTSSIEQLEKSYGFGFACKKGLKPESPNQDDFSLMRGEDFAIFGVFDGHGPSGHDVSAYVHRMLLYLLLTDDWINKNLAKALRNAFVAVSH</sequence>
<feature type="non-terminal residue" evidence="2">
    <location>
        <position position="566"/>
    </location>
</feature>
<dbReference type="SUPFAM" id="SSF81606">
    <property type="entry name" value="PP2C-like"/>
    <property type="match status" value="1"/>
</dbReference>
<proteinExistence type="predicted"/>
<gene>
    <name evidence="2" type="ORF">CSUI_004198</name>
</gene>
<dbReference type="PROSITE" id="PS01032">
    <property type="entry name" value="PPM_1"/>
    <property type="match status" value="1"/>
</dbReference>
<feature type="compositionally biased region" description="Polar residues" evidence="1">
    <location>
        <begin position="168"/>
        <end position="180"/>
    </location>
</feature>
<organism evidence="2 3">
    <name type="scientific">Cystoisospora suis</name>
    <dbReference type="NCBI Taxonomy" id="483139"/>
    <lineage>
        <taxon>Eukaryota</taxon>
        <taxon>Sar</taxon>
        <taxon>Alveolata</taxon>
        <taxon>Apicomplexa</taxon>
        <taxon>Conoidasida</taxon>
        <taxon>Coccidia</taxon>
        <taxon>Eucoccidiorida</taxon>
        <taxon>Eimeriorina</taxon>
        <taxon>Sarcocystidae</taxon>
        <taxon>Cystoisospora</taxon>
    </lineage>
</organism>
<feature type="compositionally biased region" description="Gly residues" evidence="1">
    <location>
        <begin position="288"/>
        <end position="298"/>
    </location>
</feature>
<reference evidence="2 3" key="1">
    <citation type="journal article" date="2017" name="Int. J. Parasitol.">
        <title>The genome of the protozoan parasite Cystoisospora suis and a reverse vaccinology approach to identify vaccine candidates.</title>
        <authorList>
            <person name="Palmieri N."/>
            <person name="Shrestha A."/>
            <person name="Ruttkowski B."/>
            <person name="Beck T."/>
            <person name="Vogl C."/>
            <person name="Tomley F."/>
            <person name="Blake D.P."/>
            <person name="Joachim A."/>
        </authorList>
    </citation>
    <scope>NUCLEOTIDE SEQUENCE [LARGE SCALE GENOMIC DNA]</scope>
    <source>
        <strain evidence="2 3">Wien I</strain>
    </source>
</reference>
<dbReference type="GeneID" id="94427602"/>
<name>A0A2C6L211_9APIC</name>
<dbReference type="GO" id="GO:0043169">
    <property type="term" value="F:cation binding"/>
    <property type="evidence" value="ECO:0007669"/>
    <property type="project" value="InterPro"/>
</dbReference>
<evidence type="ECO:0000313" key="2">
    <source>
        <dbReference type="EMBL" id="PHJ21962.1"/>
    </source>
</evidence>
<dbReference type="VEuPathDB" id="ToxoDB:CSUI_004198"/>
<accession>A0A2C6L211</accession>
<dbReference type="OrthoDB" id="348148at2759"/>
<dbReference type="Gene3D" id="3.60.40.10">
    <property type="entry name" value="PPM-type phosphatase domain"/>
    <property type="match status" value="1"/>
</dbReference>
<dbReference type="Proteomes" id="UP000221165">
    <property type="component" value="Unassembled WGS sequence"/>
</dbReference>
<feature type="region of interest" description="Disordered" evidence="1">
    <location>
        <begin position="1"/>
        <end position="399"/>
    </location>
</feature>
<feature type="compositionally biased region" description="Basic residues" evidence="1">
    <location>
        <begin position="1"/>
        <end position="12"/>
    </location>
</feature>
<feature type="compositionally biased region" description="Basic and acidic residues" evidence="1">
    <location>
        <begin position="18"/>
        <end position="31"/>
    </location>
</feature>
<feature type="compositionally biased region" description="Low complexity" evidence="1">
    <location>
        <begin position="269"/>
        <end position="278"/>
    </location>
</feature>
<keyword evidence="3" id="KW-1185">Reference proteome</keyword>